<dbReference type="CDD" id="cd02978">
    <property type="entry name" value="KaiB_like"/>
    <property type="match status" value="1"/>
</dbReference>
<dbReference type="GO" id="GO:0048511">
    <property type="term" value="P:rhythmic process"/>
    <property type="evidence" value="ECO:0007669"/>
    <property type="project" value="InterPro"/>
</dbReference>
<feature type="domain" description="KaiB" evidence="2">
    <location>
        <begin position="25"/>
        <end position="106"/>
    </location>
</feature>
<evidence type="ECO:0000313" key="4">
    <source>
        <dbReference type="Proteomes" id="UP000198704"/>
    </source>
</evidence>
<dbReference type="InterPro" id="IPR011649">
    <property type="entry name" value="KaiB_domain"/>
</dbReference>
<dbReference type="SMART" id="SM01248">
    <property type="entry name" value="KaiB"/>
    <property type="match status" value="1"/>
</dbReference>
<evidence type="ECO:0000259" key="2">
    <source>
        <dbReference type="SMART" id="SM01248"/>
    </source>
</evidence>
<dbReference type="SUPFAM" id="SSF52833">
    <property type="entry name" value="Thioredoxin-like"/>
    <property type="match status" value="1"/>
</dbReference>
<feature type="region of interest" description="Disordered" evidence="1">
    <location>
        <begin position="1"/>
        <end position="21"/>
    </location>
</feature>
<dbReference type="STRING" id="582672.SAMN05216360_10689"/>
<gene>
    <name evidence="3" type="ORF">SAMN05216360_10689</name>
</gene>
<dbReference type="AlphaFoldDB" id="A0A1G9Z2M0"/>
<proteinExistence type="predicted"/>
<dbReference type="PANTHER" id="PTHR41709">
    <property type="entry name" value="KAIB-LIKE PROTEIN 1"/>
    <property type="match status" value="1"/>
</dbReference>
<evidence type="ECO:0000256" key="1">
    <source>
        <dbReference type="SAM" id="MobiDB-lite"/>
    </source>
</evidence>
<sequence>MSEITSDGPMPETDPDRDPGHYHLRLYVAGQTAKSVAAMSNLKRFCEEHLAGRYDIEVIDLMQNPQLAAGDQILAIPTLVRRLPSPLKRIIGDLSNTDKVLVGLDIRRRADEL</sequence>
<dbReference type="PANTHER" id="PTHR41709:SF2">
    <property type="entry name" value="CIRCADIAN CLOCK PROTEIN KAIB2"/>
    <property type="match status" value="1"/>
</dbReference>
<name>A0A1G9Z2M0_9HYPH</name>
<organism evidence="3 4">
    <name type="scientific">Methylobacterium phyllostachyos</name>
    <dbReference type="NCBI Taxonomy" id="582672"/>
    <lineage>
        <taxon>Bacteria</taxon>
        <taxon>Pseudomonadati</taxon>
        <taxon>Pseudomonadota</taxon>
        <taxon>Alphaproteobacteria</taxon>
        <taxon>Hyphomicrobiales</taxon>
        <taxon>Methylobacteriaceae</taxon>
        <taxon>Methylobacterium</taxon>
    </lineage>
</organism>
<dbReference type="InterPro" id="IPR036249">
    <property type="entry name" value="Thioredoxin-like_sf"/>
</dbReference>
<dbReference type="Pfam" id="PF07689">
    <property type="entry name" value="KaiB"/>
    <property type="match status" value="1"/>
</dbReference>
<keyword evidence="4" id="KW-1185">Reference proteome</keyword>
<dbReference type="InterPro" id="IPR039022">
    <property type="entry name" value="KaiB-like"/>
</dbReference>
<accession>A0A1G9Z2M0</accession>
<dbReference type="RefSeq" id="WP_091715829.1">
    <property type="nucleotide sequence ID" value="NZ_FNHS01000006.1"/>
</dbReference>
<reference evidence="4" key="1">
    <citation type="submission" date="2016-10" db="EMBL/GenBank/DDBJ databases">
        <authorList>
            <person name="Varghese N."/>
            <person name="Submissions S."/>
        </authorList>
    </citation>
    <scope>NUCLEOTIDE SEQUENCE [LARGE SCALE GENOMIC DNA]</scope>
    <source>
        <strain evidence="4">BL47</strain>
    </source>
</reference>
<evidence type="ECO:0000313" key="3">
    <source>
        <dbReference type="EMBL" id="SDN15728.1"/>
    </source>
</evidence>
<dbReference type="Proteomes" id="UP000198704">
    <property type="component" value="Unassembled WGS sequence"/>
</dbReference>
<dbReference type="OrthoDB" id="5458519at2"/>
<dbReference type="EMBL" id="FNHS01000006">
    <property type="protein sequence ID" value="SDN15728.1"/>
    <property type="molecule type" value="Genomic_DNA"/>
</dbReference>
<dbReference type="Gene3D" id="3.40.30.10">
    <property type="entry name" value="Glutaredoxin"/>
    <property type="match status" value="1"/>
</dbReference>
<protein>
    <submittedName>
        <fullName evidence="3">Circadian clock protein KaiB</fullName>
    </submittedName>
</protein>